<evidence type="ECO:0000313" key="4">
    <source>
        <dbReference type="EMBL" id="OGD23935.1"/>
    </source>
</evidence>
<dbReference type="Gene3D" id="3.40.50.2300">
    <property type="match status" value="1"/>
</dbReference>
<dbReference type="SMART" id="SM00448">
    <property type="entry name" value="REC"/>
    <property type="match status" value="1"/>
</dbReference>
<accession>A0A1F5AZV3</accession>
<evidence type="ECO:0000259" key="3">
    <source>
        <dbReference type="PROSITE" id="PS50110"/>
    </source>
</evidence>
<dbReference type="SUPFAM" id="SSF52172">
    <property type="entry name" value="CheY-like"/>
    <property type="match status" value="1"/>
</dbReference>
<dbReference type="PROSITE" id="PS50110">
    <property type="entry name" value="RESPONSE_REGULATORY"/>
    <property type="match status" value="1"/>
</dbReference>
<dbReference type="InterPro" id="IPR050595">
    <property type="entry name" value="Bact_response_regulator"/>
</dbReference>
<dbReference type="AlphaFoldDB" id="A0A1F5AZV3"/>
<dbReference type="PANTHER" id="PTHR44591:SF3">
    <property type="entry name" value="RESPONSE REGULATORY DOMAIN-CONTAINING PROTEIN"/>
    <property type="match status" value="1"/>
</dbReference>
<protein>
    <recommendedName>
        <fullName evidence="3">Response regulatory domain-containing protein</fullName>
    </recommendedName>
</protein>
<dbReference type="PANTHER" id="PTHR44591">
    <property type="entry name" value="STRESS RESPONSE REGULATOR PROTEIN 1"/>
    <property type="match status" value="1"/>
</dbReference>
<name>A0A1F5AZV3_9BACT</name>
<reference evidence="4 5" key="1">
    <citation type="journal article" date="2016" name="Nat. Commun.">
        <title>Thousands of microbial genomes shed light on interconnected biogeochemical processes in an aquifer system.</title>
        <authorList>
            <person name="Anantharaman K."/>
            <person name="Brown C.T."/>
            <person name="Hug L.A."/>
            <person name="Sharon I."/>
            <person name="Castelle C.J."/>
            <person name="Probst A.J."/>
            <person name="Thomas B.C."/>
            <person name="Singh A."/>
            <person name="Wilkins M.J."/>
            <person name="Karaoz U."/>
            <person name="Brodie E.L."/>
            <person name="Williams K.H."/>
            <person name="Hubbard S.S."/>
            <person name="Banfield J.F."/>
        </authorList>
    </citation>
    <scope>NUCLEOTIDE SEQUENCE [LARGE SCALE GENOMIC DNA]</scope>
</reference>
<dbReference type="InterPro" id="IPR011006">
    <property type="entry name" value="CheY-like_superfamily"/>
</dbReference>
<organism evidence="4 5">
    <name type="scientific">Candidatus Azambacteria bacterium RBG_16_47_10</name>
    <dbReference type="NCBI Taxonomy" id="1797292"/>
    <lineage>
        <taxon>Bacteria</taxon>
        <taxon>Candidatus Azamiibacteriota</taxon>
    </lineage>
</organism>
<comment type="caution">
    <text evidence="4">The sequence shown here is derived from an EMBL/GenBank/DDBJ whole genome shotgun (WGS) entry which is preliminary data.</text>
</comment>
<feature type="domain" description="Response regulatory" evidence="3">
    <location>
        <begin position="6"/>
        <end position="123"/>
    </location>
</feature>
<evidence type="ECO:0000313" key="5">
    <source>
        <dbReference type="Proteomes" id="UP000176639"/>
    </source>
</evidence>
<dbReference type="EMBL" id="MEYI01000022">
    <property type="protein sequence ID" value="OGD23935.1"/>
    <property type="molecule type" value="Genomic_DNA"/>
</dbReference>
<proteinExistence type="predicted"/>
<gene>
    <name evidence="4" type="ORF">A2Z10_02305</name>
</gene>
<evidence type="ECO:0000256" key="2">
    <source>
        <dbReference type="PROSITE-ProRule" id="PRU00169"/>
    </source>
</evidence>
<dbReference type="CDD" id="cd17574">
    <property type="entry name" value="REC_OmpR"/>
    <property type="match status" value="1"/>
</dbReference>
<evidence type="ECO:0000256" key="1">
    <source>
        <dbReference type="ARBA" id="ARBA00022553"/>
    </source>
</evidence>
<feature type="modified residue" description="4-aspartylphosphate" evidence="2">
    <location>
        <position position="56"/>
    </location>
</feature>
<sequence length="132" mass="14748">MEQKKIILLVEDDPFLSDMYVTKFTESGYDIKAAMDGQQGLDLLNGGLRPDMALLDIVMPKMDGIELLTAIKKEEKLKDTPVVLLTNLGQETDIQRGMELGALDYLVKAHFTPSEVVKRVESLFAKINEPHA</sequence>
<dbReference type="Pfam" id="PF00072">
    <property type="entry name" value="Response_reg"/>
    <property type="match status" value="1"/>
</dbReference>
<dbReference type="GO" id="GO:0000160">
    <property type="term" value="P:phosphorelay signal transduction system"/>
    <property type="evidence" value="ECO:0007669"/>
    <property type="project" value="InterPro"/>
</dbReference>
<dbReference type="InterPro" id="IPR001789">
    <property type="entry name" value="Sig_transdc_resp-reg_receiver"/>
</dbReference>
<keyword evidence="1 2" id="KW-0597">Phosphoprotein</keyword>
<dbReference type="Proteomes" id="UP000176639">
    <property type="component" value="Unassembled WGS sequence"/>
</dbReference>